<dbReference type="InterPro" id="IPR050709">
    <property type="entry name" value="Biotin_Carboxyl_Carrier/Decarb"/>
</dbReference>
<dbReference type="EMBL" id="AP021888">
    <property type="protein sequence ID" value="BBP42867.1"/>
    <property type="molecule type" value="Genomic_DNA"/>
</dbReference>
<protein>
    <recommendedName>
        <fullName evidence="2 4">Biotin carboxyl carrier protein of acetyl-CoA carboxylase</fullName>
    </recommendedName>
</protein>
<reference evidence="7" key="1">
    <citation type="submission" date="2019-11" db="EMBL/GenBank/DDBJ databases">
        <title>Isolation and characterization of two novel species in the genus Thiomicrorhabdus.</title>
        <authorList>
            <person name="Mochizuki J."/>
            <person name="Kojima H."/>
            <person name="Fukui M."/>
        </authorList>
    </citation>
    <scope>NUCLEOTIDE SEQUENCE [LARGE SCALE GENOMIC DNA]</scope>
    <source>
        <strain evidence="7">AkT22</strain>
    </source>
</reference>
<dbReference type="Pfam" id="PF00364">
    <property type="entry name" value="Biotin_lipoyl"/>
    <property type="match status" value="1"/>
</dbReference>
<evidence type="ECO:0000256" key="4">
    <source>
        <dbReference type="RuleBase" id="RU364072"/>
    </source>
</evidence>
<dbReference type="Gene3D" id="2.40.50.100">
    <property type="match status" value="1"/>
</dbReference>
<dbReference type="InterPro" id="IPR011053">
    <property type="entry name" value="Single_hybrid_motif"/>
</dbReference>
<dbReference type="InterPro" id="IPR001249">
    <property type="entry name" value="AcCoA_biotinCC"/>
</dbReference>
<name>A0A6F8PLE3_9GAMM</name>
<dbReference type="FunFam" id="2.40.50.100:FF:000003">
    <property type="entry name" value="Acetyl-CoA carboxylase biotin carboxyl carrier protein"/>
    <property type="match status" value="1"/>
</dbReference>
<dbReference type="CDD" id="cd06850">
    <property type="entry name" value="biotinyl_domain"/>
    <property type="match status" value="1"/>
</dbReference>
<evidence type="ECO:0000313" key="7">
    <source>
        <dbReference type="Proteomes" id="UP000501466"/>
    </source>
</evidence>
<keyword evidence="4" id="KW-0443">Lipid metabolism</keyword>
<dbReference type="PANTHER" id="PTHR45266">
    <property type="entry name" value="OXALOACETATE DECARBOXYLASE ALPHA CHAIN"/>
    <property type="match status" value="1"/>
</dbReference>
<dbReference type="NCBIfam" id="TIGR00531">
    <property type="entry name" value="BCCP"/>
    <property type="match status" value="1"/>
</dbReference>
<keyword evidence="4" id="KW-0276">Fatty acid metabolism</keyword>
<comment type="pathway">
    <text evidence="4">Lipid metabolism; fatty acid biosynthesis.</text>
</comment>
<comment type="function">
    <text evidence="1 4">This protein is a component of the acetyl coenzyme A carboxylase complex; first, biotin carboxylase catalyzes the carboxylation of the carrier protein and then the transcarboxylase transfers the carboxyl group to form malonyl-CoA.</text>
</comment>
<dbReference type="AlphaFoldDB" id="A0A6F8PLE3"/>
<organism evidence="6 7">
    <name type="scientific">Thiosulfativibrio zosterae</name>
    <dbReference type="NCBI Taxonomy" id="2675053"/>
    <lineage>
        <taxon>Bacteria</taxon>
        <taxon>Pseudomonadati</taxon>
        <taxon>Pseudomonadota</taxon>
        <taxon>Gammaproteobacteria</taxon>
        <taxon>Thiotrichales</taxon>
        <taxon>Piscirickettsiaceae</taxon>
        <taxon>Thiosulfativibrio</taxon>
    </lineage>
</organism>
<evidence type="ECO:0000256" key="2">
    <source>
        <dbReference type="ARBA" id="ARBA00017562"/>
    </source>
</evidence>
<keyword evidence="3 4" id="KW-0092">Biotin</keyword>
<dbReference type="SUPFAM" id="SSF51230">
    <property type="entry name" value="Single hybrid motif"/>
    <property type="match status" value="1"/>
</dbReference>
<dbReference type="PRINTS" id="PR01071">
    <property type="entry name" value="ACOABIOTINCC"/>
</dbReference>
<keyword evidence="4" id="KW-0444">Lipid biosynthesis</keyword>
<dbReference type="RefSeq" id="WP_173290666.1">
    <property type="nucleotide sequence ID" value="NZ_AP021888.1"/>
</dbReference>
<dbReference type="GO" id="GO:0009317">
    <property type="term" value="C:acetyl-CoA carboxylase complex"/>
    <property type="evidence" value="ECO:0007669"/>
    <property type="project" value="InterPro"/>
</dbReference>
<dbReference type="GO" id="GO:0003989">
    <property type="term" value="F:acetyl-CoA carboxylase activity"/>
    <property type="evidence" value="ECO:0007669"/>
    <property type="project" value="InterPro"/>
</dbReference>
<evidence type="ECO:0000259" key="5">
    <source>
        <dbReference type="PROSITE" id="PS50968"/>
    </source>
</evidence>
<dbReference type="UniPathway" id="UPA00094"/>
<evidence type="ECO:0000313" key="6">
    <source>
        <dbReference type="EMBL" id="BBP42867.1"/>
    </source>
</evidence>
<proteinExistence type="predicted"/>
<keyword evidence="4" id="KW-0275">Fatty acid biosynthesis</keyword>
<sequence length="156" mass="16472">MDIRSIRKLIEIVEQSDIAEIEIKEGESNIRITRSKEPVYISAPAMSAPAQNYAPAAPQAAPSATVEVTSAPAPAAAETGHKMNSPMVGTFYAAGSPDAAPFVKVGDKVAAGDTLCIIEAMKIMNPIESDVSGTIKKILVNNAEPVEYGQTLFIIE</sequence>
<gene>
    <name evidence="6" type="primary">accB</name>
    <name evidence="6" type="ORF">THMIRHAT_06130</name>
</gene>
<feature type="domain" description="Lipoyl-binding" evidence="5">
    <location>
        <begin position="80"/>
        <end position="156"/>
    </location>
</feature>
<accession>A0A6F8PLE3</accession>
<dbReference type="Proteomes" id="UP000501466">
    <property type="component" value="Chromosome"/>
</dbReference>
<dbReference type="PROSITE" id="PS50968">
    <property type="entry name" value="BIOTINYL_LIPOYL"/>
    <property type="match status" value="1"/>
</dbReference>
<evidence type="ECO:0000256" key="3">
    <source>
        <dbReference type="ARBA" id="ARBA00023267"/>
    </source>
</evidence>
<dbReference type="InterPro" id="IPR000089">
    <property type="entry name" value="Biotin_lipoyl"/>
</dbReference>
<keyword evidence="7" id="KW-1185">Reference proteome</keyword>
<dbReference type="GO" id="GO:0006633">
    <property type="term" value="P:fatty acid biosynthetic process"/>
    <property type="evidence" value="ECO:0007669"/>
    <property type="project" value="UniProtKB-UniPathway"/>
</dbReference>
<dbReference type="PANTHER" id="PTHR45266:SF3">
    <property type="entry name" value="OXALOACETATE DECARBOXYLASE ALPHA CHAIN"/>
    <property type="match status" value="1"/>
</dbReference>
<dbReference type="KEGG" id="tzo:THMIRHAT_06130"/>
<evidence type="ECO:0000256" key="1">
    <source>
        <dbReference type="ARBA" id="ARBA00003761"/>
    </source>
</evidence>